<dbReference type="InterPro" id="IPR012338">
    <property type="entry name" value="Beta-lactam/transpept-like"/>
</dbReference>
<dbReference type="InterPro" id="IPR001967">
    <property type="entry name" value="Peptidase_S11_N"/>
</dbReference>
<comment type="similarity">
    <text evidence="2 12">Belongs to the peptidase S11 family.</text>
</comment>
<evidence type="ECO:0000256" key="7">
    <source>
        <dbReference type="ARBA" id="ARBA00022984"/>
    </source>
</evidence>
<feature type="active site" description="Proton acceptor" evidence="9">
    <location>
        <position position="249"/>
    </location>
</feature>
<keyword evidence="5" id="KW-0378">Hydrolase</keyword>
<dbReference type="GO" id="GO:0018104">
    <property type="term" value="P:peptidoglycan-protein cross-linking"/>
    <property type="evidence" value="ECO:0007669"/>
    <property type="project" value="TreeGrafter"/>
</dbReference>
<dbReference type="Gene3D" id="3.40.710.10">
    <property type="entry name" value="DD-peptidase/beta-lactamase superfamily"/>
    <property type="match status" value="1"/>
</dbReference>
<keyword evidence="8 11" id="KW-0961">Cell wall biogenesis/degradation</keyword>
<dbReference type="Proteomes" id="UP000178570">
    <property type="component" value="Unassembled WGS sequence"/>
</dbReference>
<feature type="active site" evidence="9">
    <location>
        <position position="300"/>
    </location>
</feature>
<dbReference type="InterPro" id="IPR038063">
    <property type="entry name" value="Transpep_catalytic_dom"/>
</dbReference>
<dbReference type="PANTHER" id="PTHR30582">
    <property type="entry name" value="L,D-TRANSPEPTIDASE"/>
    <property type="match status" value="1"/>
</dbReference>
<dbReference type="GO" id="GO:0005576">
    <property type="term" value="C:extracellular region"/>
    <property type="evidence" value="ECO:0007669"/>
    <property type="project" value="TreeGrafter"/>
</dbReference>
<dbReference type="EMBL" id="MHHY01000007">
    <property type="protein sequence ID" value="OGY40567.1"/>
    <property type="molecule type" value="Genomic_DNA"/>
</dbReference>
<dbReference type="SUPFAM" id="SSF56601">
    <property type="entry name" value="beta-lactamase/transpeptidase-like"/>
    <property type="match status" value="1"/>
</dbReference>
<organism evidence="15 16">
    <name type="scientific">Candidatus Brennerbacteria bacterium RIFOXYD1_FULL_41_16</name>
    <dbReference type="NCBI Taxonomy" id="1797529"/>
    <lineage>
        <taxon>Bacteria</taxon>
        <taxon>Candidatus Brenneribacteriota</taxon>
    </lineage>
</organism>
<keyword evidence="13" id="KW-1133">Transmembrane helix</keyword>
<evidence type="ECO:0000256" key="10">
    <source>
        <dbReference type="PIRSR" id="PIRSR618044-2"/>
    </source>
</evidence>
<dbReference type="GO" id="GO:0006508">
    <property type="term" value="P:proteolysis"/>
    <property type="evidence" value="ECO:0007669"/>
    <property type="project" value="InterPro"/>
</dbReference>
<evidence type="ECO:0000313" key="15">
    <source>
        <dbReference type="EMBL" id="OGY40567.1"/>
    </source>
</evidence>
<reference evidence="15 16" key="1">
    <citation type="journal article" date="2016" name="Nat. Commun.">
        <title>Thousands of microbial genomes shed light on interconnected biogeochemical processes in an aquifer system.</title>
        <authorList>
            <person name="Anantharaman K."/>
            <person name="Brown C.T."/>
            <person name="Hug L.A."/>
            <person name="Sharon I."/>
            <person name="Castelle C.J."/>
            <person name="Probst A.J."/>
            <person name="Thomas B.C."/>
            <person name="Singh A."/>
            <person name="Wilkins M.J."/>
            <person name="Karaoz U."/>
            <person name="Brodie E.L."/>
            <person name="Williams K.H."/>
            <person name="Hubbard S.S."/>
            <person name="Banfield J.F."/>
        </authorList>
    </citation>
    <scope>NUCLEOTIDE SEQUENCE [LARGE SCALE GENOMIC DNA]</scope>
</reference>
<evidence type="ECO:0000256" key="6">
    <source>
        <dbReference type="ARBA" id="ARBA00022960"/>
    </source>
</evidence>
<dbReference type="AlphaFoldDB" id="A0A1G1XMM5"/>
<evidence type="ECO:0000256" key="13">
    <source>
        <dbReference type="SAM" id="Phobius"/>
    </source>
</evidence>
<gene>
    <name evidence="15" type="ORF">A2570_02415</name>
</gene>
<evidence type="ECO:0000259" key="14">
    <source>
        <dbReference type="PROSITE" id="PS52029"/>
    </source>
</evidence>
<evidence type="ECO:0000256" key="3">
    <source>
        <dbReference type="ARBA" id="ARBA00022679"/>
    </source>
</evidence>
<dbReference type="SUPFAM" id="SSF141523">
    <property type="entry name" value="L,D-transpeptidase catalytic domain-like"/>
    <property type="match status" value="1"/>
</dbReference>
<feature type="active site" description="Proton donor/acceptor" evidence="11">
    <location>
        <position position="156"/>
    </location>
</feature>
<feature type="active site" description="Nucleophile" evidence="11">
    <location>
        <position position="175"/>
    </location>
</feature>
<dbReference type="InterPro" id="IPR050979">
    <property type="entry name" value="LD-transpeptidase"/>
</dbReference>
<keyword evidence="13" id="KW-0812">Transmembrane</keyword>
<sequence>MLKNILQKQISFPVAAAIIMVLGISSAGLFFIFRNKIYQYQLLLQDDAGSREIFDLEYGSLPQMSDENFFARTKKKLISEKAEFIEANLSEMKISLYQSGNATKEFQIIGKGKEGSWWETPAGIYKIELKEKLHFSSIGQVYMPYSMQFQGNFFIHGIPYYPDGQETSFSYTGGCIKILTEDAEKLFNLANLGVPVLVFEKDFEKDSFKYEIQGPRVEAAAYLAADLKNNFVFFERNPDSVLPIASLTKLMSAVIATEYINLEKEITVTQAMITPTSVPRLKINQSYKAYDLLFPLMTESSNEAAQALSYFIGPQRFISLMNQKAMSLGMNDSVFADSSGISPVSASSPKDLFSLAKYLYFNRNFILKLSSGTIKDSAYGENPFRNLANFNAPRNNRPLWEQFVGGKIGLTQASKETIISIFEIEIRQEKRPVVIIVLGTDSSYEDVEEIASKISALYR</sequence>
<evidence type="ECO:0000313" key="16">
    <source>
        <dbReference type="Proteomes" id="UP000178570"/>
    </source>
</evidence>
<comment type="caution">
    <text evidence="15">The sequence shown here is derived from an EMBL/GenBank/DDBJ whole genome shotgun (WGS) entry which is preliminary data.</text>
</comment>
<keyword evidence="4" id="KW-0732">Signal</keyword>
<dbReference type="PROSITE" id="PS52029">
    <property type="entry name" value="LD_TPASE"/>
    <property type="match status" value="1"/>
</dbReference>
<comment type="pathway">
    <text evidence="1 11">Cell wall biogenesis; peptidoglycan biosynthesis.</text>
</comment>
<evidence type="ECO:0000256" key="4">
    <source>
        <dbReference type="ARBA" id="ARBA00022729"/>
    </source>
</evidence>
<dbReference type="STRING" id="1797529.A2570_02415"/>
<keyword evidence="7 11" id="KW-0573">Peptidoglycan synthesis</keyword>
<dbReference type="UniPathway" id="UPA00219"/>
<keyword evidence="3" id="KW-0808">Transferase</keyword>
<dbReference type="CDD" id="cd16913">
    <property type="entry name" value="YkuD_like"/>
    <property type="match status" value="1"/>
</dbReference>
<evidence type="ECO:0000256" key="9">
    <source>
        <dbReference type="PIRSR" id="PIRSR618044-1"/>
    </source>
</evidence>
<feature type="transmembrane region" description="Helical" evidence="13">
    <location>
        <begin position="12"/>
        <end position="33"/>
    </location>
</feature>
<dbReference type="GO" id="GO:0016740">
    <property type="term" value="F:transferase activity"/>
    <property type="evidence" value="ECO:0007669"/>
    <property type="project" value="UniProtKB-KW"/>
</dbReference>
<evidence type="ECO:0000256" key="11">
    <source>
        <dbReference type="PROSITE-ProRule" id="PRU01373"/>
    </source>
</evidence>
<feature type="domain" description="L,D-TPase catalytic" evidence="14">
    <location>
        <begin position="83"/>
        <end position="199"/>
    </location>
</feature>
<dbReference type="InterPro" id="IPR018044">
    <property type="entry name" value="Peptidase_S11"/>
</dbReference>
<feature type="active site" description="Acyl-ester intermediate" evidence="9">
    <location>
        <position position="246"/>
    </location>
</feature>
<evidence type="ECO:0000256" key="5">
    <source>
        <dbReference type="ARBA" id="ARBA00022801"/>
    </source>
</evidence>
<proteinExistence type="inferred from homology"/>
<accession>A0A1G1XMM5</accession>
<evidence type="ECO:0000256" key="2">
    <source>
        <dbReference type="ARBA" id="ARBA00007164"/>
    </source>
</evidence>
<keyword evidence="13" id="KW-0472">Membrane</keyword>
<dbReference type="GO" id="GO:0071972">
    <property type="term" value="F:peptidoglycan L,D-transpeptidase activity"/>
    <property type="evidence" value="ECO:0007669"/>
    <property type="project" value="TreeGrafter"/>
</dbReference>
<evidence type="ECO:0000256" key="12">
    <source>
        <dbReference type="RuleBase" id="RU004016"/>
    </source>
</evidence>
<dbReference type="Pfam" id="PF00768">
    <property type="entry name" value="Peptidase_S11"/>
    <property type="match status" value="1"/>
</dbReference>
<keyword evidence="6 11" id="KW-0133">Cell shape</keyword>
<dbReference type="Pfam" id="PF03734">
    <property type="entry name" value="YkuD"/>
    <property type="match status" value="1"/>
</dbReference>
<evidence type="ECO:0000256" key="1">
    <source>
        <dbReference type="ARBA" id="ARBA00004752"/>
    </source>
</evidence>
<evidence type="ECO:0000256" key="8">
    <source>
        <dbReference type="ARBA" id="ARBA00023316"/>
    </source>
</evidence>
<dbReference type="PANTHER" id="PTHR30582:SF2">
    <property type="entry name" value="L,D-TRANSPEPTIDASE YCIB-RELATED"/>
    <property type="match status" value="1"/>
</dbReference>
<dbReference type="GO" id="GO:0071555">
    <property type="term" value="P:cell wall organization"/>
    <property type="evidence" value="ECO:0007669"/>
    <property type="project" value="UniProtKB-UniRule"/>
</dbReference>
<dbReference type="Gene3D" id="2.40.440.10">
    <property type="entry name" value="L,D-transpeptidase catalytic domain-like"/>
    <property type="match status" value="1"/>
</dbReference>
<feature type="binding site" evidence="10">
    <location>
        <position position="407"/>
    </location>
    <ligand>
        <name>substrate</name>
    </ligand>
</feature>
<dbReference type="GO" id="GO:0008360">
    <property type="term" value="P:regulation of cell shape"/>
    <property type="evidence" value="ECO:0007669"/>
    <property type="project" value="UniProtKB-UniRule"/>
</dbReference>
<dbReference type="InterPro" id="IPR005490">
    <property type="entry name" value="LD_TPept_cat_dom"/>
</dbReference>
<dbReference type="GO" id="GO:0009002">
    <property type="term" value="F:serine-type D-Ala-D-Ala carboxypeptidase activity"/>
    <property type="evidence" value="ECO:0007669"/>
    <property type="project" value="InterPro"/>
</dbReference>
<protein>
    <recommendedName>
        <fullName evidence="14">L,D-TPase catalytic domain-containing protein</fullName>
    </recommendedName>
</protein>
<name>A0A1G1XMM5_9BACT</name>
<dbReference type="PRINTS" id="PR00725">
    <property type="entry name" value="DADACBPTASE1"/>
</dbReference>